<evidence type="ECO:0000313" key="2">
    <source>
        <dbReference type="EMBL" id="AEV17604.1"/>
    </source>
</evidence>
<gene>
    <name evidence="2" type="ORF">GTCCBUS3UF5_2780</name>
</gene>
<reference evidence="2 3" key="1">
    <citation type="submission" date="2011-11" db="EMBL/GenBank/DDBJ databases">
        <title>Complete genome sequence of thermophilic Geobacillus thermoleovorans CCB_US3_UF5.</title>
        <authorList>
            <person name="Muhd Sakaff M.K.L."/>
            <person name="Abdul Rahman A.Y."/>
            <person name="Saito J.A."/>
            <person name="Hou S."/>
            <person name="Alam M."/>
        </authorList>
    </citation>
    <scope>NUCLEOTIDE SEQUENCE [LARGE SCALE GENOMIC DNA]</scope>
    <source>
        <strain evidence="2 3">CCB_US3_UF5</strain>
    </source>
</reference>
<name>A0ABM5MD40_GEOTH</name>
<evidence type="ECO:0000313" key="3">
    <source>
        <dbReference type="Proteomes" id="UP000005636"/>
    </source>
</evidence>
<sequence length="49" mass="5811">MNVNIQFKNAEEFQQLLERAATLVEQLQETLRQINEFEPEFEVNSNLKS</sequence>
<feature type="coiled-coil region" evidence="1">
    <location>
        <begin position="10"/>
        <end position="37"/>
    </location>
</feature>
<evidence type="ECO:0000256" key="1">
    <source>
        <dbReference type="SAM" id="Coils"/>
    </source>
</evidence>
<proteinExistence type="predicted"/>
<dbReference type="Proteomes" id="UP000005636">
    <property type="component" value="Chromosome"/>
</dbReference>
<organism evidence="2 3">
    <name type="scientific">Geobacillus thermoleovorans CCB_US3_UF5</name>
    <dbReference type="NCBI Taxonomy" id="1111068"/>
    <lineage>
        <taxon>Bacteria</taxon>
        <taxon>Bacillati</taxon>
        <taxon>Bacillota</taxon>
        <taxon>Bacilli</taxon>
        <taxon>Bacillales</taxon>
        <taxon>Anoxybacillaceae</taxon>
        <taxon>Geobacillus</taxon>
        <taxon>Geobacillus thermoleovorans group</taxon>
    </lineage>
</organism>
<keyword evidence="3" id="KW-1185">Reference proteome</keyword>
<accession>A0ABM5MD40</accession>
<keyword evidence="1" id="KW-0175">Coiled coil</keyword>
<dbReference type="RefSeq" id="WP_014194700.1">
    <property type="nucleotide sequence ID" value="NC_016593.1"/>
</dbReference>
<protein>
    <submittedName>
        <fullName evidence="2">Uncharacterized protein</fullName>
    </submittedName>
</protein>
<dbReference type="EMBL" id="CP003125">
    <property type="protein sequence ID" value="AEV17604.1"/>
    <property type="molecule type" value="Genomic_DNA"/>
</dbReference>